<reference evidence="2" key="2">
    <citation type="submission" date="2020-09" db="EMBL/GenBank/DDBJ databases">
        <authorList>
            <person name="Sun Q."/>
            <person name="Ohkuma M."/>
        </authorList>
    </citation>
    <scope>NUCLEOTIDE SEQUENCE</scope>
    <source>
        <strain evidence="2">JCM 4988</strain>
    </source>
</reference>
<evidence type="ECO:0000313" key="2">
    <source>
        <dbReference type="EMBL" id="GGZ25743.1"/>
    </source>
</evidence>
<evidence type="ECO:0000256" key="1">
    <source>
        <dbReference type="SAM" id="MobiDB-lite"/>
    </source>
</evidence>
<feature type="region of interest" description="Disordered" evidence="1">
    <location>
        <begin position="105"/>
        <end position="151"/>
    </location>
</feature>
<dbReference type="EMBL" id="BMWG01000003">
    <property type="protein sequence ID" value="GGZ25743.1"/>
    <property type="molecule type" value="Genomic_DNA"/>
</dbReference>
<gene>
    <name evidence="2" type="ORF">GCM10010387_19140</name>
</gene>
<reference evidence="2" key="1">
    <citation type="journal article" date="2014" name="Int. J. Syst. Evol. Microbiol.">
        <title>Complete genome sequence of Corynebacterium casei LMG S-19264T (=DSM 44701T), isolated from a smear-ripened cheese.</title>
        <authorList>
            <consortium name="US DOE Joint Genome Institute (JGI-PGF)"/>
            <person name="Walter F."/>
            <person name="Albersmeier A."/>
            <person name="Kalinowski J."/>
            <person name="Ruckert C."/>
        </authorList>
    </citation>
    <scope>NUCLEOTIDE SEQUENCE</scope>
    <source>
        <strain evidence="2">JCM 4988</strain>
    </source>
</reference>
<dbReference type="AlphaFoldDB" id="A0A918UP76"/>
<accession>A0A918UP76</accession>
<evidence type="ECO:0000313" key="3">
    <source>
        <dbReference type="Proteomes" id="UP000630936"/>
    </source>
</evidence>
<comment type="caution">
    <text evidence="2">The sequence shown here is derived from an EMBL/GenBank/DDBJ whole genome shotgun (WGS) entry which is preliminary data.</text>
</comment>
<organism evidence="2 3">
    <name type="scientific">Streptomyces inusitatus</name>
    <dbReference type="NCBI Taxonomy" id="68221"/>
    <lineage>
        <taxon>Bacteria</taxon>
        <taxon>Bacillati</taxon>
        <taxon>Actinomycetota</taxon>
        <taxon>Actinomycetes</taxon>
        <taxon>Kitasatosporales</taxon>
        <taxon>Streptomycetaceae</taxon>
        <taxon>Streptomyces</taxon>
    </lineage>
</organism>
<feature type="compositionally biased region" description="Gly residues" evidence="1">
    <location>
        <begin position="114"/>
        <end position="137"/>
    </location>
</feature>
<sequence>MTDPLIITERRDRLVSFAPVENPGGGARPGYSPWDASRVDSPGQAVYEPLFDSPRRASHSMRHGYSFALEYARRACFGDCTSTMLFRKSVTFSDLVEVHGPVAARDDVSAGSDGVSGAGAPGSVGGRARPRGGGSGAKMGPLPAGQVRDAG</sequence>
<protein>
    <submittedName>
        <fullName evidence="2">Uncharacterized protein</fullName>
    </submittedName>
</protein>
<proteinExistence type="predicted"/>
<keyword evidence="3" id="KW-1185">Reference proteome</keyword>
<dbReference type="Proteomes" id="UP000630936">
    <property type="component" value="Unassembled WGS sequence"/>
</dbReference>
<name>A0A918UP76_9ACTN</name>